<name>A0A378U0G7_NEIEL</name>
<dbReference type="AlphaFoldDB" id="A0A378U0G7"/>
<evidence type="ECO:0000256" key="1">
    <source>
        <dbReference type="SAM" id="SignalP"/>
    </source>
</evidence>
<protein>
    <recommendedName>
        <fullName evidence="4">PepSY domain-containing protein</fullName>
    </recommendedName>
</protein>
<evidence type="ECO:0000313" key="3">
    <source>
        <dbReference type="Proteomes" id="UP000254927"/>
    </source>
</evidence>
<evidence type="ECO:0008006" key="4">
    <source>
        <dbReference type="Google" id="ProtNLM"/>
    </source>
</evidence>
<feature type="chain" id="PRO_5016797400" description="PepSY domain-containing protein" evidence="1">
    <location>
        <begin position="23"/>
        <end position="122"/>
    </location>
</feature>
<reference evidence="2 3" key="1">
    <citation type="submission" date="2018-06" db="EMBL/GenBank/DDBJ databases">
        <authorList>
            <consortium name="Pathogen Informatics"/>
            <person name="Doyle S."/>
        </authorList>
    </citation>
    <scope>NUCLEOTIDE SEQUENCE [LARGE SCALE GENOMIC DNA]</scope>
    <source>
        <strain evidence="2 3">NCTC10660</strain>
    </source>
</reference>
<keyword evidence="1" id="KW-0732">Signal</keyword>
<accession>A0A378U0G7</accession>
<proteinExistence type="predicted"/>
<dbReference type="EMBL" id="UGQW01000002">
    <property type="protein sequence ID" value="STZ68755.1"/>
    <property type="molecule type" value="Genomic_DNA"/>
</dbReference>
<dbReference type="Proteomes" id="UP000254927">
    <property type="component" value="Unassembled WGS sequence"/>
</dbReference>
<dbReference type="RefSeq" id="WP_074896842.1">
    <property type="nucleotide sequence ID" value="NZ_CP031252.1"/>
</dbReference>
<dbReference type="GeneID" id="93353270"/>
<sequence>MYKTKTLLLTGILSLFSAAAFAAPVPSEIYKPIGARTVKAHHQGSGEFEYEAELPGKRISIPSLAEKVIAYARSHGFQIVESKIKHDDADLKFKRGNQELDVSIEDKGHRIEYKADLDLDNH</sequence>
<organism evidence="2 3">
    <name type="scientific">Neisseria elongata</name>
    <dbReference type="NCBI Taxonomy" id="495"/>
    <lineage>
        <taxon>Bacteria</taxon>
        <taxon>Pseudomonadati</taxon>
        <taxon>Pseudomonadota</taxon>
        <taxon>Betaproteobacteria</taxon>
        <taxon>Neisseriales</taxon>
        <taxon>Neisseriaceae</taxon>
        <taxon>Neisseria</taxon>
    </lineage>
</organism>
<feature type="signal peptide" evidence="1">
    <location>
        <begin position="1"/>
        <end position="22"/>
    </location>
</feature>
<evidence type="ECO:0000313" key="2">
    <source>
        <dbReference type="EMBL" id="STZ68755.1"/>
    </source>
</evidence>
<gene>
    <name evidence="2" type="ORF">NCTC10660_02285</name>
</gene>